<protein>
    <submittedName>
        <fullName evidence="1">Spore germination protein PB</fullName>
    </submittedName>
</protein>
<dbReference type="Pfam" id="PF10803">
    <property type="entry name" value="GerPB"/>
    <property type="match status" value="1"/>
</dbReference>
<dbReference type="InterPro" id="IPR024255">
    <property type="entry name" value="GerPB"/>
</dbReference>
<gene>
    <name evidence="1" type="ORF">HNQ34_002171</name>
</gene>
<name>A0A7W8ISL4_9BACL</name>
<dbReference type="RefSeq" id="WP_183254294.1">
    <property type="nucleotide sequence ID" value="NZ_JACHEP010000011.1"/>
</dbReference>
<comment type="caution">
    <text evidence="1">The sequence shown here is derived from an EMBL/GenBank/DDBJ whole genome shotgun (WGS) entry which is preliminary data.</text>
</comment>
<evidence type="ECO:0000313" key="2">
    <source>
        <dbReference type="Proteomes" id="UP000520011"/>
    </source>
</evidence>
<dbReference type="AlphaFoldDB" id="A0A7W8ISL4"/>
<dbReference type="Proteomes" id="UP000520011">
    <property type="component" value="Unassembled WGS sequence"/>
</dbReference>
<evidence type="ECO:0000313" key="1">
    <source>
        <dbReference type="EMBL" id="MBB5325072.1"/>
    </source>
</evidence>
<sequence length="81" mass="8641">MNFYINQSIWIYQFKIGSVSNSSVLQIGSAGSIQAHSTLSNTGGFAQPAPEAKITAAVTPLVPLHSATREKTFAESDDNNL</sequence>
<proteinExistence type="predicted"/>
<dbReference type="EMBL" id="JACHEP010000011">
    <property type="protein sequence ID" value="MBB5325072.1"/>
    <property type="molecule type" value="Genomic_DNA"/>
</dbReference>
<organism evidence="1 2">
    <name type="scientific">Anoxybacteroides tepidamans</name>
    <dbReference type="NCBI Taxonomy" id="265948"/>
    <lineage>
        <taxon>Bacteria</taxon>
        <taxon>Bacillati</taxon>
        <taxon>Bacillota</taxon>
        <taxon>Bacilli</taxon>
        <taxon>Bacillales</taxon>
        <taxon>Anoxybacillaceae</taxon>
        <taxon>Anoxybacteroides</taxon>
    </lineage>
</organism>
<reference evidence="1 2" key="1">
    <citation type="submission" date="2020-08" db="EMBL/GenBank/DDBJ databases">
        <title>Genomic Encyclopedia of Type Strains, Phase IV (KMG-IV): sequencing the most valuable type-strain genomes for metagenomic binning, comparative biology and taxonomic classification.</title>
        <authorList>
            <person name="Goeker M."/>
        </authorList>
    </citation>
    <scope>NUCLEOTIDE SEQUENCE [LARGE SCALE GENOMIC DNA]</scope>
    <source>
        <strain evidence="1 2">DSM 16325</strain>
    </source>
</reference>
<accession>A0A7W8ISL4</accession>
<keyword evidence="2" id="KW-1185">Reference proteome</keyword>